<dbReference type="InterPro" id="IPR013655">
    <property type="entry name" value="PAS_fold_3"/>
</dbReference>
<dbReference type="CDD" id="cd16917">
    <property type="entry name" value="HATPase_UhpB-NarQ-NarX-like"/>
    <property type="match status" value="1"/>
</dbReference>
<organism evidence="6 7">
    <name type="scientific">Prosthecobacter algae</name>
    <dbReference type="NCBI Taxonomy" id="1144682"/>
    <lineage>
        <taxon>Bacteria</taxon>
        <taxon>Pseudomonadati</taxon>
        <taxon>Verrucomicrobiota</taxon>
        <taxon>Verrucomicrobiia</taxon>
        <taxon>Verrucomicrobiales</taxon>
        <taxon>Verrucomicrobiaceae</taxon>
        <taxon>Prosthecobacter</taxon>
    </lineage>
</organism>
<proteinExistence type="predicted"/>
<evidence type="ECO:0000256" key="2">
    <source>
        <dbReference type="ARBA" id="ARBA00022777"/>
    </source>
</evidence>
<comment type="caution">
    <text evidence="6">The sequence shown here is derived from an EMBL/GenBank/DDBJ whole genome shotgun (WGS) entry which is preliminary data.</text>
</comment>
<dbReference type="NCBIfam" id="TIGR00229">
    <property type="entry name" value="sensory_box"/>
    <property type="match status" value="1"/>
</dbReference>
<evidence type="ECO:0000259" key="5">
    <source>
        <dbReference type="PROSITE" id="PS50113"/>
    </source>
</evidence>
<dbReference type="RefSeq" id="WP_345737883.1">
    <property type="nucleotide sequence ID" value="NZ_BAABIA010000008.1"/>
</dbReference>
<feature type="transmembrane region" description="Helical" evidence="4">
    <location>
        <begin position="12"/>
        <end position="31"/>
    </location>
</feature>
<dbReference type="EMBL" id="BAABIA010000008">
    <property type="protein sequence ID" value="GAA5145445.1"/>
    <property type="molecule type" value="Genomic_DNA"/>
</dbReference>
<evidence type="ECO:0000313" key="7">
    <source>
        <dbReference type="Proteomes" id="UP001499852"/>
    </source>
</evidence>
<dbReference type="PANTHER" id="PTHR24421">
    <property type="entry name" value="NITRATE/NITRITE SENSOR PROTEIN NARX-RELATED"/>
    <property type="match status" value="1"/>
</dbReference>
<dbReference type="Pfam" id="PF08447">
    <property type="entry name" value="PAS_3"/>
    <property type="match status" value="1"/>
</dbReference>
<keyword evidence="1" id="KW-0808">Transferase</keyword>
<protein>
    <recommendedName>
        <fullName evidence="5">PAC domain-containing protein</fullName>
    </recommendedName>
</protein>
<dbReference type="Gene3D" id="1.20.5.1930">
    <property type="match status" value="1"/>
</dbReference>
<keyword evidence="4" id="KW-1133">Transmembrane helix</keyword>
<dbReference type="SUPFAM" id="SSF55785">
    <property type="entry name" value="PYP-like sensor domain (PAS domain)"/>
    <property type="match status" value="1"/>
</dbReference>
<dbReference type="InterPro" id="IPR003594">
    <property type="entry name" value="HATPase_dom"/>
</dbReference>
<dbReference type="PROSITE" id="PS50113">
    <property type="entry name" value="PAC"/>
    <property type="match status" value="1"/>
</dbReference>
<dbReference type="InterPro" id="IPR000014">
    <property type="entry name" value="PAS"/>
</dbReference>
<keyword evidence="4" id="KW-0812">Transmembrane</keyword>
<evidence type="ECO:0000256" key="4">
    <source>
        <dbReference type="SAM" id="Phobius"/>
    </source>
</evidence>
<keyword evidence="3" id="KW-0902">Two-component regulatory system</keyword>
<accession>A0ABP9PEW4</accession>
<dbReference type="SUPFAM" id="SSF55874">
    <property type="entry name" value="ATPase domain of HSP90 chaperone/DNA topoisomerase II/histidine kinase"/>
    <property type="match status" value="1"/>
</dbReference>
<keyword evidence="4" id="KW-0472">Membrane</keyword>
<dbReference type="SMART" id="SM00387">
    <property type="entry name" value="HATPase_c"/>
    <property type="match status" value="1"/>
</dbReference>
<keyword evidence="2" id="KW-0418">Kinase</keyword>
<reference evidence="7" key="1">
    <citation type="journal article" date="2019" name="Int. J. Syst. Evol. Microbiol.">
        <title>The Global Catalogue of Microorganisms (GCM) 10K type strain sequencing project: providing services to taxonomists for standard genome sequencing and annotation.</title>
        <authorList>
            <consortium name="The Broad Institute Genomics Platform"/>
            <consortium name="The Broad Institute Genome Sequencing Center for Infectious Disease"/>
            <person name="Wu L."/>
            <person name="Ma J."/>
        </authorList>
    </citation>
    <scope>NUCLEOTIDE SEQUENCE [LARGE SCALE GENOMIC DNA]</scope>
    <source>
        <strain evidence="7">JCM 18053</strain>
    </source>
</reference>
<evidence type="ECO:0000256" key="1">
    <source>
        <dbReference type="ARBA" id="ARBA00022679"/>
    </source>
</evidence>
<dbReference type="InterPro" id="IPR036890">
    <property type="entry name" value="HATPase_C_sf"/>
</dbReference>
<keyword evidence="7" id="KW-1185">Reference proteome</keyword>
<feature type="domain" description="PAC" evidence="5">
    <location>
        <begin position="323"/>
        <end position="375"/>
    </location>
</feature>
<dbReference type="Gene3D" id="3.30.450.20">
    <property type="entry name" value="PAS domain"/>
    <property type="match status" value="1"/>
</dbReference>
<name>A0ABP9PEW4_9BACT</name>
<dbReference type="InterPro" id="IPR000700">
    <property type="entry name" value="PAS-assoc_C"/>
</dbReference>
<dbReference type="Gene3D" id="3.30.565.10">
    <property type="entry name" value="Histidine kinase-like ATPase, C-terminal domain"/>
    <property type="match status" value="1"/>
</dbReference>
<dbReference type="InterPro" id="IPR035965">
    <property type="entry name" value="PAS-like_dom_sf"/>
</dbReference>
<dbReference type="InterPro" id="IPR011712">
    <property type="entry name" value="Sig_transdc_His_kin_sub3_dim/P"/>
</dbReference>
<gene>
    <name evidence="6" type="ORF">GCM10023213_37050</name>
</gene>
<sequence>MKHLLRSLQFKISVSLFVVGGILIGISALRLNERSKQSRRIAMKSLAFAEGSRLSGMSQHLLRRKVSRAADLELSYSSTNKDLRLGLIVDGENIVRHATMQQMRGLTLAETPLAGVGPLLELVRESMEGRVLESVPDKRLVAIFPFWEGLAQAKGSVILEYDLEMPLASASALALHALLAQSMALMGGCLALWLLLKKVVTERVETLVSQVQGMSLETEPMPAIQGRDELAQVSQAVRLTHDRLRHSEQRLHQIAATMRDVFWLAPDDSRSFAFVNDAYATVFSRRAARLVTRRWDWLHAIVREDRRRCLEMLRSLRRGGPRLEIEVRVASPEGQLRWVRCRGFAVPGSDGQECSVAGIAMDVSERKTLERRLLDTAENERRRIGMDLHDDLCQRLAAALMKTGVLQSALARSGGSSQEPLAAELANDLSEATGIARGFARGLAPVGIEALGITAALSDLGEFITRGFKIPCRVECSATDTALTGESSTHIFRVAQELATNAAKHGNPSWIEISFEMTPQEARLLVTHDGRPYRPVSAAIEGMGMHLVRQRLDALGASLSFHPPAQGDDAVNSVECLIPLSANPETATVEIA</sequence>
<dbReference type="Proteomes" id="UP001499852">
    <property type="component" value="Unassembled WGS sequence"/>
</dbReference>
<evidence type="ECO:0000256" key="3">
    <source>
        <dbReference type="ARBA" id="ARBA00023012"/>
    </source>
</evidence>
<evidence type="ECO:0000313" key="6">
    <source>
        <dbReference type="EMBL" id="GAA5145445.1"/>
    </source>
</evidence>
<dbReference type="Pfam" id="PF07730">
    <property type="entry name" value="HisKA_3"/>
    <property type="match status" value="1"/>
</dbReference>
<dbReference type="InterPro" id="IPR050482">
    <property type="entry name" value="Sensor_HK_TwoCompSys"/>
</dbReference>
<dbReference type="CDD" id="cd00130">
    <property type="entry name" value="PAS"/>
    <property type="match status" value="1"/>
</dbReference>